<reference evidence="1" key="1">
    <citation type="submission" date="2014-09" db="EMBL/GenBank/DDBJ databases">
        <authorList>
            <person name="Magalhaes I.L.F."/>
            <person name="Oliveira U."/>
            <person name="Santos F.R."/>
            <person name="Vidigal T.H.D.A."/>
            <person name="Brescovit A.D."/>
            <person name="Santos A.J."/>
        </authorList>
    </citation>
    <scope>NUCLEOTIDE SEQUENCE</scope>
    <source>
        <tissue evidence="1">Shoot tissue taken approximately 20 cm above the soil surface</tissue>
    </source>
</reference>
<organism evidence="1">
    <name type="scientific">Arundo donax</name>
    <name type="common">Giant reed</name>
    <name type="synonym">Donax arundinaceus</name>
    <dbReference type="NCBI Taxonomy" id="35708"/>
    <lineage>
        <taxon>Eukaryota</taxon>
        <taxon>Viridiplantae</taxon>
        <taxon>Streptophyta</taxon>
        <taxon>Embryophyta</taxon>
        <taxon>Tracheophyta</taxon>
        <taxon>Spermatophyta</taxon>
        <taxon>Magnoliopsida</taxon>
        <taxon>Liliopsida</taxon>
        <taxon>Poales</taxon>
        <taxon>Poaceae</taxon>
        <taxon>PACMAD clade</taxon>
        <taxon>Arundinoideae</taxon>
        <taxon>Arundineae</taxon>
        <taxon>Arundo</taxon>
    </lineage>
</organism>
<name>A0A0A8Y7M9_ARUDO</name>
<proteinExistence type="predicted"/>
<protein>
    <submittedName>
        <fullName evidence="1">Uncharacterized protein</fullName>
    </submittedName>
</protein>
<sequence>MMILIKQHISYKRWHPSDTTH</sequence>
<accession>A0A0A8Y7M9</accession>
<evidence type="ECO:0000313" key="1">
    <source>
        <dbReference type="EMBL" id="JAD21168.1"/>
    </source>
</evidence>
<dbReference type="AlphaFoldDB" id="A0A0A8Y7M9"/>
<reference evidence="1" key="2">
    <citation type="journal article" date="2015" name="Data Brief">
        <title>Shoot transcriptome of the giant reed, Arundo donax.</title>
        <authorList>
            <person name="Barrero R.A."/>
            <person name="Guerrero F.D."/>
            <person name="Moolhuijzen P."/>
            <person name="Goolsby J.A."/>
            <person name="Tidwell J."/>
            <person name="Bellgard S.E."/>
            <person name="Bellgard M.I."/>
        </authorList>
    </citation>
    <scope>NUCLEOTIDE SEQUENCE</scope>
    <source>
        <tissue evidence="1">Shoot tissue taken approximately 20 cm above the soil surface</tissue>
    </source>
</reference>
<dbReference type="EMBL" id="GBRH01276727">
    <property type="protein sequence ID" value="JAD21168.1"/>
    <property type="molecule type" value="Transcribed_RNA"/>
</dbReference>